<feature type="transmembrane region" description="Helical" evidence="6">
    <location>
        <begin position="123"/>
        <end position="147"/>
    </location>
</feature>
<feature type="transmembrane region" description="Helical" evidence="6">
    <location>
        <begin position="277"/>
        <end position="296"/>
    </location>
</feature>
<feature type="transmembrane region" description="Helical" evidence="6">
    <location>
        <begin position="308"/>
        <end position="326"/>
    </location>
</feature>
<comment type="subcellular location">
    <subcellularLocation>
        <location evidence="1">Cell membrane</location>
        <topology evidence="1">Multi-pass membrane protein</topology>
    </subcellularLocation>
</comment>
<protein>
    <submittedName>
        <fullName evidence="8">Sugar (Glycoside-pentoside-hexuronide) transporter</fullName>
    </submittedName>
</protein>
<proteinExistence type="predicted"/>
<feature type="domain" description="Major facilitator superfamily (MFS) profile" evidence="7">
    <location>
        <begin position="243"/>
        <end position="457"/>
    </location>
</feature>
<evidence type="ECO:0000256" key="2">
    <source>
        <dbReference type="ARBA" id="ARBA00022448"/>
    </source>
</evidence>
<feature type="transmembrane region" description="Helical" evidence="6">
    <location>
        <begin position="243"/>
        <end position="265"/>
    </location>
</feature>
<dbReference type="Proteomes" id="UP000011728">
    <property type="component" value="Chromosome"/>
</dbReference>
<feature type="transmembrane region" description="Helical" evidence="6">
    <location>
        <begin position="53"/>
        <end position="75"/>
    </location>
</feature>
<dbReference type="RefSeq" id="WP_015393300.1">
    <property type="nucleotide sequence ID" value="NC_020291.1"/>
</dbReference>
<dbReference type="GO" id="GO:0008643">
    <property type="term" value="P:carbohydrate transport"/>
    <property type="evidence" value="ECO:0007669"/>
    <property type="project" value="InterPro"/>
</dbReference>
<evidence type="ECO:0000313" key="8">
    <source>
        <dbReference type="EMBL" id="AGF56982.1"/>
    </source>
</evidence>
<keyword evidence="4 6" id="KW-1133">Transmembrane helix</keyword>
<dbReference type="KEGG" id="csr:Cspa_c32210"/>
<dbReference type="SUPFAM" id="SSF103473">
    <property type="entry name" value="MFS general substrate transporter"/>
    <property type="match status" value="1"/>
</dbReference>
<feature type="transmembrane region" description="Helical" evidence="6">
    <location>
        <begin position="332"/>
        <end position="355"/>
    </location>
</feature>
<evidence type="ECO:0000256" key="5">
    <source>
        <dbReference type="ARBA" id="ARBA00023136"/>
    </source>
</evidence>
<feature type="transmembrane region" description="Helical" evidence="6">
    <location>
        <begin position="421"/>
        <end position="439"/>
    </location>
</feature>
<dbReference type="GO" id="GO:0006814">
    <property type="term" value="P:sodium ion transport"/>
    <property type="evidence" value="ECO:0007669"/>
    <property type="project" value="InterPro"/>
</dbReference>
<dbReference type="InterPro" id="IPR036259">
    <property type="entry name" value="MFS_trans_sf"/>
</dbReference>
<evidence type="ECO:0000256" key="6">
    <source>
        <dbReference type="SAM" id="Phobius"/>
    </source>
</evidence>
<evidence type="ECO:0000256" key="4">
    <source>
        <dbReference type="ARBA" id="ARBA00022989"/>
    </source>
</evidence>
<evidence type="ECO:0000256" key="3">
    <source>
        <dbReference type="ARBA" id="ARBA00022692"/>
    </source>
</evidence>
<dbReference type="PANTHER" id="PTHR11328:SF24">
    <property type="entry name" value="MAJOR FACILITATOR SUPERFAMILY (MFS) PROFILE DOMAIN-CONTAINING PROTEIN"/>
    <property type="match status" value="1"/>
</dbReference>
<evidence type="ECO:0000259" key="7">
    <source>
        <dbReference type="PROSITE" id="PS50850"/>
    </source>
</evidence>
<name>M1N066_9CLOT</name>
<dbReference type="GO" id="GO:0015293">
    <property type="term" value="F:symporter activity"/>
    <property type="evidence" value="ECO:0007669"/>
    <property type="project" value="InterPro"/>
</dbReference>
<keyword evidence="9" id="KW-1185">Reference proteome</keyword>
<dbReference type="InterPro" id="IPR039672">
    <property type="entry name" value="MFS_2"/>
</dbReference>
<organism evidence="8 9">
    <name type="scientific">Clostridium saccharoperbutylacetonicum N1-4(HMT)</name>
    <dbReference type="NCBI Taxonomy" id="931276"/>
    <lineage>
        <taxon>Bacteria</taxon>
        <taxon>Bacillati</taxon>
        <taxon>Bacillota</taxon>
        <taxon>Clostridia</taxon>
        <taxon>Eubacteriales</taxon>
        <taxon>Clostridiaceae</taxon>
        <taxon>Clostridium</taxon>
    </lineage>
</organism>
<keyword evidence="2" id="KW-0813">Transport</keyword>
<reference evidence="8 9" key="1">
    <citation type="submission" date="2013-02" db="EMBL/GenBank/DDBJ databases">
        <title>Genome sequence of Clostridium saccharoperbutylacetonicum N1-4(HMT).</title>
        <authorList>
            <person name="Poehlein A."/>
            <person name="Daniel R."/>
        </authorList>
    </citation>
    <scope>NUCLEOTIDE SEQUENCE [LARGE SCALE GENOMIC DNA]</scope>
    <source>
        <strain evidence="9">N1-4(HMT)</strain>
    </source>
</reference>
<dbReference type="Pfam" id="PF13347">
    <property type="entry name" value="MFS_2"/>
    <property type="match status" value="1"/>
</dbReference>
<keyword evidence="5 6" id="KW-0472">Membrane</keyword>
<dbReference type="InterPro" id="IPR020846">
    <property type="entry name" value="MFS_dom"/>
</dbReference>
<accession>M1N066</accession>
<dbReference type="InterPro" id="IPR001927">
    <property type="entry name" value="Na/Gal_symport"/>
</dbReference>
<evidence type="ECO:0000256" key="1">
    <source>
        <dbReference type="ARBA" id="ARBA00004651"/>
    </source>
</evidence>
<dbReference type="EMBL" id="CP004121">
    <property type="protein sequence ID" value="AGF56982.1"/>
    <property type="molecule type" value="Genomic_DNA"/>
</dbReference>
<evidence type="ECO:0000313" key="9">
    <source>
        <dbReference type="Proteomes" id="UP000011728"/>
    </source>
</evidence>
<dbReference type="CDD" id="cd17332">
    <property type="entry name" value="MFS_MelB_like"/>
    <property type="match status" value="1"/>
</dbReference>
<dbReference type="AlphaFoldDB" id="M1N066"/>
<dbReference type="Gene3D" id="1.20.1250.20">
    <property type="entry name" value="MFS general substrate transporter like domains"/>
    <property type="match status" value="2"/>
</dbReference>
<dbReference type="PATRIC" id="fig|931276.5.peg.3243"/>
<feature type="transmembrane region" description="Helical" evidence="6">
    <location>
        <begin position="168"/>
        <end position="188"/>
    </location>
</feature>
<feature type="transmembrane region" description="Helical" evidence="6">
    <location>
        <begin position="96"/>
        <end position="117"/>
    </location>
</feature>
<dbReference type="eggNOG" id="COG2211">
    <property type="taxonomic scope" value="Bacteria"/>
</dbReference>
<keyword evidence="3 6" id="KW-0812">Transmembrane</keyword>
<dbReference type="STRING" id="36745.CLSAP_30290"/>
<dbReference type="PROSITE" id="PS50850">
    <property type="entry name" value="MFS"/>
    <property type="match status" value="1"/>
</dbReference>
<dbReference type="PANTHER" id="PTHR11328">
    <property type="entry name" value="MAJOR FACILITATOR SUPERFAMILY DOMAIN-CONTAINING PROTEIN"/>
    <property type="match status" value="1"/>
</dbReference>
<dbReference type="GO" id="GO:0005886">
    <property type="term" value="C:plasma membrane"/>
    <property type="evidence" value="ECO:0007669"/>
    <property type="project" value="UniProtKB-SubCell"/>
</dbReference>
<dbReference type="HOGENOM" id="CLU_027408_0_0_9"/>
<gene>
    <name evidence="8" type="ORF">Cspa_c32210</name>
</gene>
<dbReference type="NCBIfam" id="TIGR00792">
    <property type="entry name" value="gph"/>
    <property type="match status" value="1"/>
</dbReference>
<feature type="transmembrane region" description="Helical" evidence="6">
    <location>
        <begin position="194"/>
        <end position="213"/>
    </location>
</feature>
<sequence>MDINSKANVNISANSENNKVGFGEKVSYGFGNLAGNLLLTTANTFISFFYTDIAGIAVATVGFILLAGRILDGVADLAMGAIVDKTKTKFGKARPWLLWLAIPYAVSLILMFTAPDLSSNGKIIYAFITYIFGMLMFTGTATPYNVLSALISQDSNVRSQLSSYRSMFGFLGALILSIITMPLVKTFGDGKRGWLLLAVVYGIASAVLYFMCFKNTKERVAAPVDNADFSLKDGLKTLFRNKYWAMIVASIVIIFISAGLGGVNVYYAQYVLGNPNLVGVIGTASFLPIIAGSFLAGPVLTRFGKRNTALGGIILTIVGSIPMALAPTNITMIIAGLVIKGLGSAGFLVSAFAMLGDTVEYGQWKHGIRIEGLTFAAEGFAEKVGTGLGGAVLGAILGLGGYIGGQATQSASAIMAMKVSFAYAPIAASILTAVLLYFYDLDRIYPKIIAELKERNK</sequence>
<dbReference type="OrthoDB" id="9764596at2"/>